<gene>
    <name evidence="1" type="ORF">BDN72DRAFT_566170</name>
</gene>
<keyword evidence="2" id="KW-1185">Reference proteome</keyword>
<evidence type="ECO:0000313" key="2">
    <source>
        <dbReference type="Proteomes" id="UP000308600"/>
    </source>
</evidence>
<sequence>MISMISPRQSSEMPCVAASPIQAVDVIRDRGVARNLQQPHIHLQASPAPTTMKKELCRARGFEQLRGSNTSVPSQMSRQHNQHVHRFRPLDEPRGNLAKNSKPKFQIQSQVAKPRRGLSVHRVHTQITRFSFRNGQKSALIGVFSPRFSQQDLPTRNHTFVLT</sequence>
<dbReference type="EMBL" id="ML208318">
    <property type="protein sequence ID" value="TFK70116.1"/>
    <property type="molecule type" value="Genomic_DNA"/>
</dbReference>
<organism evidence="1 2">
    <name type="scientific">Pluteus cervinus</name>
    <dbReference type="NCBI Taxonomy" id="181527"/>
    <lineage>
        <taxon>Eukaryota</taxon>
        <taxon>Fungi</taxon>
        <taxon>Dikarya</taxon>
        <taxon>Basidiomycota</taxon>
        <taxon>Agaricomycotina</taxon>
        <taxon>Agaricomycetes</taxon>
        <taxon>Agaricomycetidae</taxon>
        <taxon>Agaricales</taxon>
        <taxon>Pluteineae</taxon>
        <taxon>Pluteaceae</taxon>
        <taxon>Pluteus</taxon>
    </lineage>
</organism>
<reference evidence="1 2" key="1">
    <citation type="journal article" date="2019" name="Nat. Ecol. Evol.">
        <title>Megaphylogeny resolves global patterns of mushroom evolution.</title>
        <authorList>
            <person name="Varga T."/>
            <person name="Krizsan K."/>
            <person name="Foldi C."/>
            <person name="Dima B."/>
            <person name="Sanchez-Garcia M."/>
            <person name="Sanchez-Ramirez S."/>
            <person name="Szollosi G.J."/>
            <person name="Szarkandi J.G."/>
            <person name="Papp V."/>
            <person name="Albert L."/>
            <person name="Andreopoulos W."/>
            <person name="Angelini C."/>
            <person name="Antonin V."/>
            <person name="Barry K.W."/>
            <person name="Bougher N.L."/>
            <person name="Buchanan P."/>
            <person name="Buyck B."/>
            <person name="Bense V."/>
            <person name="Catcheside P."/>
            <person name="Chovatia M."/>
            <person name="Cooper J."/>
            <person name="Damon W."/>
            <person name="Desjardin D."/>
            <person name="Finy P."/>
            <person name="Geml J."/>
            <person name="Haridas S."/>
            <person name="Hughes K."/>
            <person name="Justo A."/>
            <person name="Karasinski D."/>
            <person name="Kautmanova I."/>
            <person name="Kiss B."/>
            <person name="Kocsube S."/>
            <person name="Kotiranta H."/>
            <person name="LaButti K.M."/>
            <person name="Lechner B.E."/>
            <person name="Liimatainen K."/>
            <person name="Lipzen A."/>
            <person name="Lukacs Z."/>
            <person name="Mihaltcheva S."/>
            <person name="Morgado L.N."/>
            <person name="Niskanen T."/>
            <person name="Noordeloos M.E."/>
            <person name="Ohm R.A."/>
            <person name="Ortiz-Santana B."/>
            <person name="Ovrebo C."/>
            <person name="Racz N."/>
            <person name="Riley R."/>
            <person name="Savchenko A."/>
            <person name="Shiryaev A."/>
            <person name="Soop K."/>
            <person name="Spirin V."/>
            <person name="Szebenyi C."/>
            <person name="Tomsovsky M."/>
            <person name="Tulloss R.E."/>
            <person name="Uehling J."/>
            <person name="Grigoriev I.V."/>
            <person name="Vagvolgyi C."/>
            <person name="Papp T."/>
            <person name="Martin F.M."/>
            <person name="Miettinen O."/>
            <person name="Hibbett D.S."/>
            <person name="Nagy L.G."/>
        </authorList>
    </citation>
    <scope>NUCLEOTIDE SEQUENCE [LARGE SCALE GENOMIC DNA]</scope>
    <source>
        <strain evidence="1 2">NL-1719</strain>
    </source>
</reference>
<proteinExistence type="predicted"/>
<name>A0ACD3AWF8_9AGAR</name>
<protein>
    <submittedName>
        <fullName evidence="1">Uncharacterized protein</fullName>
    </submittedName>
</protein>
<accession>A0ACD3AWF8</accession>
<evidence type="ECO:0000313" key="1">
    <source>
        <dbReference type="EMBL" id="TFK70116.1"/>
    </source>
</evidence>
<dbReference type="Proteomes" id="UP000308600">
    <property type="component" value="Unassembled WGS sequence"/>
</dbReference>